<dbReference type="Gene3D" id="2.40.420.20">
    <property type="match status" value="1"/>
</dbReference>
<dbReference type="RefSeq" id="WP_185692001.1">
    <property type="nucleotide sequence ID" value="NZ_JACHVA010000052.1"/>
</dbReference>
<dbReference type="InterPro" id="IPR058627">
    <property type="entry name" value="MdtA-like_C"/>
</dbReference>
<dbReference type="InterPro" id="IPR006143">
    <property type="entry name" value="RND_pump_MFP"/>
</dbReference>
<evidence type="ECO:0000313" key="10">
    <source>
        <dbReference type="EMBL" id="MBC2601282.1"/>
    </source>
</evidence>
<dbReference type="Proteomes" id="UP000525652">
    <property type="component" value="Unassembled WGS sequence"/>
</dbReference>
<dbReference type="Pfam" id="PF25967">
    <property type="entry name" value="RND-MFP_C"/>
    <property type="match status" value="1"/>
</dbReference>
<dbReference type="SUPFAM" id="SSF111369">
    <property type="entry name" value="HlyD-like secretion proteins"/>
    <property type="match status" value="1"/>
</dbReference>
<dbReference type="Pfam" id="PF25917">
    <property type="entry name" value="BSH_RND"/>
    <property type="match status" value="1"/>
</dbReference>
<comment type="caution">
    <text evidence="10">The sequence shown here is derived from an EMBL/GenBank/DDBJ whole genome shotgun (WGS) entry which is preliminary data.</text>
</comment>
<dbReference type="GO" id="GO:0005886">
    <property type="term" value="C:plasma membrane"/>
    <property type="evidence" value="ECO:0007669"/>
    <property type="project" value="TreeGrafter"/>
</dbReference>
<feature type="domain" description="Multidrug resistance protein MdtA-like alpha-helical hairpin" evidence="6">
    <location>
        <begin position="112"/>
        <end position="182"/>
    </location>
</feature>
<dbReference type="Pfam" id="PF25944">
    <property type="entry name" value="Beta-barrel_RND"/>
    <property type="match status" value="1"/>
</dbReference>
<dbReference type="GO" id="GO:0046677">
    <property type="term" value="P:response to antibiotic"/>
    <property type="evidence" value="ECO:0007669"/>
    <property type="project" value="TreeGrafter"/>
</dbReference>
<dbReference type="PROSITE" id="PS51257">
    <property type="entry name" value="PROKAR_LIPOPROTEIN"/>
    <property type="match status" value="1"/>
</dbReference>
<evidence type="ECO:0000256" key="1">
    <source>
        <dbReference type="ARBA" id="ARBA00004196"/>
    </source>
</evidence>
<evidence type="ECO:0000259" key="8">
    <source>
        <dbReference type="Pfam" id="PF25944"/>
    </source>
</evidence>
<feature type="region of interest" description="Disordered" evidence="4">
    <location>
        <begin position="372"/>
        <end position="416"/>
    </location>
</feature>
<dbReference type="InterPro" id="IPR058626">
    <property type="entry name" value="MdtA-like_b-barrel"/>
</dbReference>
<feature type="compositionally biased region" description="Low complexity" evidence="4">
    <location>
        <begin position="384"/>
        <end position="399"/>
    </location>
</feature>
<accession>A0A7X1E561</accession>
<evidence type="ECO:0000259" key="9">
    <source>
        <dbReference type="Pfam" id="PF25967"/>
    </source>
</evidence>
<feature type="coiled-coil region" evidence="3">
    <location>
        <begin position="113"/>
        <end position="140"/>
    </location>
</feature>
<feature type="signal peptide" evidence="5">
    <location>
        <begin position="1"/>
        <end position="21"/>
    </location>
</feature>
<evidence type="ECO:0000256" key="2">
    <source>
        <dbReference type="ARBA" id="ARBA00009477"/>
    </source>
</evidence>
<feature type="domain" description="Multidrug resistance protein MdtA-like C-terminal permuted SH3" evidence="9">
    <location>
        <begin position="309"/>
        <end position="365"/>
    </location>
</feature>
<dbReference type="Pfam" id="PF25876">
    <property type="entry name" value="HH_MFP_RND"/>
    <property type="match status" value="1"/>
</dbReference>
<evidence type="ECO:0000256" key="3">
    <source>
        <dbReference type="SAM" id="Coils"/>
    </source>
</evidence>
<evidence type="ECO:0000259" key="7">
    <source>
        <dbReference type="Pfam" id="PF25917"/>
    </source>
</evidence>
<dbReference type="PANTHER" id="PTHR30158">
    <property type="entry name" value="ACRA/E-RELATED COMPONENT OF DRUG EFFLUX TRANSPORTER"/>
    <property type="match status" value="1"/>
</dbReference>
<comment type="subcellular location">
    <subcellularLocation>
        <location evidence="1">Cell envelope</location>
    </subcellularLocation>
</comment>
<feature type="domain" description="Multidrug resistance protein MdtA-like barrel-sandwich hybrid" evidence="7">
    <location>
        <begin position="74"/>
        <end position="213"/>
    </location>
</feature>
<evidence type="ECO:0000256" key="4">
    <source>
        <dbReference type="SAM" id="MobiDB-lite"/>
    </source>
</evidence>
<keyword evidence="11" id="KW-1185">Reference proteome</keyword>
<dbReference type="Gene3D" id="1.10.287.470">
    <property type="entry name" value="Helix hairpin bin"/>
    <property type="match status" value="1"/>
</dbReference>
<dbReference type="GO" id="GO:0030313">
    <property type="term" value="C:cell envelope"/>
    <property type="evidence" value="ECO:0007669"/>
    <property type="project" value="UniProtKB-SubCell"/>
</dbReference>
<dbReference type="InterPro" id="IPR058625">
    <property type="entry name" value="MdtA-like_BSH"/>
</dbReference>
<dbReference type="AlphaFoldDB" id="A0A7X1E561"/>
<evidence type="ECO:0000259" key="6">
    <source>
        <dbReference type="Pfam" id="PF25876"/>
    </source>
</evidence>
<dbReference type="Gene3D" id="2.40.50.100">
    <property type="match status" value="1"/>
</dbReference>
<reference evidence="10 11" key="1">
    <citation type="submission" date="2020-07" db="EMBL/GenBank/DDBJ databases">
        <authorList>
            <person name="Feng X."/>
        </authorList>
    </citation>
    <scope>NUCLEOTIDE SEQUENCE [LARGE SCALE GENOMIC DNA]</scope>
    <source>
        <strain evidence="10 11">JCM14086</strain>
    </source>
</reference>
<organism evidence="10 11">
    <name type="scientific">Puniceicoccus vermicola</name>
    <dbReference type="NCBI Taxonomy" id="388746"/>
    <lineage>
        <taxon>Bacteria</taxon>
        <taxon>Pseudomonadati</taxon>
        <taxon>Verrucomicrobiota</taxon>
        <taxon>Opitutia</taxon>
        <taxon>Puniceicoccales</taxon>
        <taxon>Puniceicoccaceae</taxon>
        <taxon>Puniceicoccus</taxon>
    </lineage>
</organism>
<comment type="similarity">
    <text evidence="2">Belongs to the membrane fusion protein (MFP) (TC 8.A.1) family.</text>
</comment>
<dbReference type="Gene3D" id="2.40.30.170">
    <property type="match status" value="1"/>
</dbReference>
<protein>
    <submittedName>
        <fullName evidence="10">Efflux RND transporter periplasmic adaptor subunit</fullName>
    </submittedName>
</protein>
<sequence>MNVSKKHLLKISLFTATSSLAAILAGCSHESGDSAHAGGPGAGGPPRVDVVKVAPETIEWNQSYPGRVEGLRRIVIRPRVGGLILNREFEEGNVVEKDEVLFQIDPDPYEVTLRQAQAQAERAQANFRQAEREWTRAKKLFDTDALSERQRDQSQSDYELAKADVAVADAAVAEAQLQLDYTEVKSPETGVTGLEEFPEGSLVNEGERLTEVTQIDPFYVLFSLPEGDPAFATVLDQRDDSADYELKMRLRSGAVFSEEGKINFVASRIDDQTGTVRVRAEFSNPDHQVLPGQFVRVFFDGLNLKGSYVIPEDAVLTTANGSLVYVVGEGNVVTPRPVQLGPVIKKGQVVQGGLSEGDRVVTSSLIRIRPGQEIQPIEKKMEGDSSAMESSSAADTESSQGGENSAPEKPQTEAQE</sequence>
<dbReference type="GO" id="GO:0022857">
    <property type="term" value="F:transmembrane transporter activity"/>
    <property type="evidence" value="ECO:0007669"/>
    <property type="project" value="InterPro"/>
</dbReference>
<evidence type="ECO:0000313" key="11">
    <source>
        <dbReference type="Proteomes" id="UP000525652"/>
    </source>
</evidence>
<dbReference type="InterPro" id="IPR058624">
    <property type="entry name" value="MdtA-like_HH"/>
</dbReference>
<feature type="chain" id="PRO_5031011057" evidence="5">
    <location>
        <begin position="22"/>
        <end position="416"/>
    </location>
</feature>
<feature type="domain" description="Multidrug resistance protein MdtA-like beta-barrel" evidence="8">
    <location>
        <begin position="217"/>
        <end position="297"/>
    </location>
</feature>
<evidence type="ECO:0000256" key="5">
    <source>
        <dbReference type="SAM" id="SignalP"/>
    </source>
</evidence>
<dbReference type="EMBL" id="JACHVA010000052">
    <property type="protein sequence ID" value="MBC2601282.1"/>
    <property type="molecule type" value="Genomic_DNA"/>
</dbReference>
<proteinExistence type="inferred from homology"/>
<keyword evidence="3" id="KW-0175">Coiled coil</keyword>
<keyword evidence="5" id="KW-0732">Signal</keyword>
<gene>
    <name evidence="10" type="ORF">H5P30_05785</name>
</gene>
<name>A0A7X1E561_9BACT</name>
<dbReference type="NCBIfam" id="TIGR01730">
    <property type="entry name" value="RND_mfp"/>
    <property type="match status" value="1"/>
</dbReference>